<dbReference type="Gene3D" id="3.30.750.24">
    <property type="entry name" value="STAS domain"/>
    <property type="match status" value="1"/>
</dbReference>
<dbReference type="PROSITE" id="PS50801">
    <property type="entry name" value="STAS"/>
    <property type="match status" value="1"/>
</dbReference>
<evidence type="ECO:0000313" key="2">
    <source>
        <dbReference type="EMBL" id="GIH02540.1"/>
    </source>
</evidence>
<evidence type="ECO:0000259" key="1">
    <source>
        <dbReference type="PROSITE" id="PS50801"/>
    </source>
</evidence>
<feature type="domain" description="STAS" evidence="1">
    <location>
        <begin position="15"/>
        <end position="107"/>
    </location>
</feature>
<dbReference type="CDD" id="cd07043">
    <property type="entry name" value="STAS_anti-anti-sigma_factors"/>
    <property type="match status" value="1"/>
</dbReference>
<dbReference type="RefSeq" id="WP_203906473.1">
    <property type="nucleotide sequence ID" value="NZ_BONY01000002.1"/>
</dbReference>
<accession>A0A8J3Q3G7</accession>
<dbReference type="InterPro" id="IPR002645">
    <property type="entry name" value="STAS_dom"/>
</dbReference>
<dbReference type="InterPro" id="IPR052746">
    <property type="entry name" value="MlaB_ABC_Transporter"/>
</dbReference>
<organism evidence="2 3">
    <name type="scientific">Rhizocola hellebori</name>
    <dbReference type="NCBI Taxonomy" id="1392758"/>
    <lineage>
        <taxon>Bacteria</taxon>
        <taxon>Bacillati</taxon>
        <taxon>Actinomycetota</taxon>
        <taxon>Actinomycetes</taxon>
        <taxon>Micromonosporales</taxon>
        <taxon>Micromonosporaceae</taxon>
        <taxon>Rhizocola</taxon>
    </lineage>
</organism>
<sequence>MGHFSVQTLVEGEGLVLALSGDCDLACRQELTAVLHAAVAKAPLVVVDLSSVQFMDSSGVHCLVVGYQKAIAEDKILYATGATGVVAHMLDLTGMAELLAPPAGDGR</sequence>
<keyword evidence="3" id="KW-1185">Reference proteome</keyword>
<dbReference type="Proteomes" id="UP000612899">
    <property type="component" value="Unassembled WGS sequence"/>
</dbReference>
<name>A0A8J3Q3G7_9ACTN</name>
<evidence type="ECO:0000313" key="3">
    <source>
        <dbReference type="Proteomes" id="UP000612899"/>
    </source>
</evidence>
<gene>
    <name evidence="2" type="ORF">Rhe02_06070</name>
</gene>
<reference evidence="2" key="1">
    <citation type="submission" date="2021-01" db="EMBL/GenBank/DDBJ databases">
        <title>Whole genome shotgun sequence of Rhizocola hellebori NBRC 109834.</title>
        <authorList>
            <person name="Komaki H."/>
            <person name="Tamura T."/>
        </authorList>
    </citation>
    <scope>NUCLEOTIDE SEQUENCE</scope>
    <source>
        <strain evidence="2">NBRC 109834</strain>
    </source>
</reference>
<proteinExistence type="predicted"/>
<dbReference type="PANTHER" id="PTHR35849:SF2">
    <property type="entry name" value="BLR2341 PROTEIN"/>
    <property type="match status" value="1"/>
</dbReference>
<dbReference type="Pfam" id="PF13466">
    <property type="entry name" value="STAS_2"/>
    <property type="match status" value="1"/>
</dbReference>
<dbReference type="PANTHER" id="PTHR35849">
    <property type="entry name" value="BLR2341 PROTEIN"/>
    <property type="match status" value="1"/>
</dbReference>
<dbReference type="AlphaFoldDB" id="A0A8J3Q3G7"/>
<dbReference type="InterPro" id="IPR058548">
    <property type="entry name" value="MlaB-like_STAS"/>
</dbReference>
<dbReference type="EMBL" id="BONY01000002">
    <property type="protein sequence ID" value="GIH02540.1"/>
    <property type="molecule type" value="Genomic_DNA"/>
</dbReference>
<protein>
    <recommendedName>
        <fullName evidence="1">STAS domain-containing protein</fullName>
    </recommendedName>
</protein>
<comment type="caution">
    <text evidence="2">The sequence shown here is derived from an EMBL/GenBank/DDBJ whole genome shotgun (WGS) entry which is preliminary data.</text>
</comment>
<dbReference type="InterPro" id="IPR036513">
    <property type="entry name" value="STAS_dom_sf"/>
</dbReference>
<dbReference type="SUPFAM" id="SSF52091">
    <property type="entry name" value="SpoIIaa-like"/>
    <property type="match status" value="1"/>
</dbReference>